<evidence type="ECO:0000313" key="3">
    <source>
        <dbReference type="Proteomes" id="UP000242519"/>
    </source>
</evidence>
<dbReference type="EMBL" id="MZNU01000208">
    <property type="protein sequence ID" value="OWP02816.1"/>
    <property type="molecule type" value="Genomic_DNA"/>
</dbReference>
<name>A0A218Z6I8_9HELO</name>
<evidence type="ECO:0000256" key="1">
    <source>
        <dbReference type="SAM" id="MobiDB-lite"/>
    </source>
</evidence>
<reference evidence="2 3" key="1">
    <citation type="submission" date="2017-04" db="EMBL/GenBank/DDBJ databases">
        <title>Draft genome sequence of Marssonina coronaria NL1: causal agent of apple blotch.</title>
        <authorList>
            <person name="Cheng Q."/>
        </authorList>
    </citation>
    <scope>NUCLEOTIDE SEQUENCE [LARGE SCALE GENOMIC DNA]</scope>
    <source>
        <strain evidence="2 3">NL1</strain>
    </source>
</reference>
<dbReference type="Proteomes" id="UP000242519">
    <property type="component" value="Unassembled WGS sequence"/>
</dbReference>
<accession>A0A218Z6I8</accession>
<feature type="region of interest" description="Disordered" evidence="1">
    <location>
        <begin position="1"/>
        <end position="23"/>
    </location>
</feature>
<keyword evidence="3" id="KW-1185">Reference proteome</keyword>
<proteinExistence type="predicted"/>
<protein>
    <submittedName>
        <fullName evidence="2">FAD dependent oxidoreductase</fullName>
    </submittedName>
</protein>
<sequence>MPKPKPKSTSQVPYVSEVSSEITTPTWTQSGKHIVSRATSQLTGSDPNLRHDPASNLSVLATISFPTSTDLLVPAAYADVKVTSPPVLRGVHLDAHTAHSPPPMLHRRHPVRGLNFHMGWKCEQIHNMDSEHRKTLLPQESK</sequence>
<feature type="compositionally biased region" description="Polar residues" evidence="1">
    <location>
        <begin position="7"/>
        <end position="23"/>
    </location>
</feature>
<dbReference type="InParanoid" id="A0A218Z6I8"/>
<gene>
    <name evidence="2" type="ORF">B2J93_5038</name>
</gene>
<dbReference type="AlphaFoldDB" id="A0A218Z6I8"/>
<organism evidence="2 3">
    <name type="scientific">Diplocarpon coronariae</name>
    <dbReference type="NCBI Taxonomy" id="2795749"/>
    <lineage>
        <taxon>Eukaryota</taxon>
        <taxon>Fungi</taxon>
        <taxon>Dikarya</taxon>
        <taxon>Ascomycota</taxon>
        <taxon>Pezizomycotina</taxon>
        <taxon>Leotiomycetes</taxon>
        <taxon>Helotiales</taxon>
        <taxon>Drepanopezizaceae</taxon>
        <taxon>Diplocarpon</taxon>
    </lineage>
</organism>
<comment type="caution">
    <text evidence="2">The sequence shown here is derived from an EMBL/GenBank/DDBJ whole genome shotgun (WGS) entry which is preliminary data.</text>
</comment>
<evidence type="ECO:0000313" key="2">
    <source>
        <dbReference type="EMBL" id="OWP02816.1"/>
    </source>
</evidence>